<evidence type="ECO:0000313" key="7">
    <source>
        <dbReference type="EMBL" id="CAD7627443.1"/>
    </source>
</evidence>
<name>A0A7R9Q0E4_9ACAR</name>
<dbReference type="InterPro" id="IPR038765">
    <property type="entry name" value="Papain-like_cys_pep_sf"/>
</dbReference>
<evidence type="ECO:0000256" key="1">
    <source>
        <dbReference type="ARBA" id="ARBA00022670"/>
    </source>
</evidence>
<evidence type="ECO:0000259" key="6">
    <source>
        <dbReference type="Pfam" id="PF08127"/>
    </source>
</evidence>
<dbReference type="OrthoDB" id="640249at2759"/>
<dbReference type="EMBL" id="CAJPIZ010004737">
    <property type="protein sequence ID" value="CAG2107873.1"/>
    <property type="molecule type" value="Genomic_DNA"/>
</dbReference>
<dbReference type="Proteomes" id="UP000759131">
    <property type="component" value="Unassembled WGS sequence"/>
</dbReference>
<keyword evidence="2" id="KW-0732">Signal</keyword>
<dbReference type="SUPFAM" id="SSF54001">
    <property type="entry name" value="Cysteine proteinases"/>
    <property type="match status" value="1"/>
</dbReference>
<evidence type="ECO:0000313" key="8">
    <source>
        <dbReference type="Proteomes" id="UP000759131"/>
    </source>
</evidence>
<dbReference type="Pfam" id="PF08127">
    <property type="entry name" value="Propeptide_C1"/>
    <property type="match status" value="1"/>
</dbReference>
<dbReference type="InterPro" id="IPR012599">
    <property type="entry name" value="Propeptide_C1A"/>
</dbReference>
<proteinExistence type="predicted"/>
<dbReference type="GO" id="GO:0006508">
    <property type="term" value="P:proteolysis"/>
    <property type="evidence" value="ECO:0007669"/>
    <property type="project" value="UniProtKB-KW"/>
</dbReference>
<evidence type="ECO:0000256" key="2">
    <source>
        <dbReference type="ARBA" id="ARBA00022729"/>
    </source>
</evidence>
<keyword evidence="4" id="KW-0788">Thiol protease</keyword>
<keyword evidence="5" id="KW-1015">Disulfide bond</keyword>
<keyword evidence="8" id="KW-1185">Reference proteome</keyword>
<evidence type="ECO:0000256" key="4">
    <source>
        <dbReference type="ARBA" id="ARBA00022807"/>
    </source>
</evidence>
<gene>
    <name evidence="7" type="ORF">OSB1V03_LOCUS7870</name>
</gene>
<dbReference type="GO" id="GO:0004197">
    <property type="term" value="F:cysteine-type endopeptidase activity"/>
    <property type="evidence" value="ECO:0007669"/>
    <property type="project" value="InterPro"/>
</dbReference>
<sequence length="183" mass="20843">MYTLLLTTYIAGSLQSPTPTFKTTDELIDYINGFGTTWKAGKNFDDSYPIESLRKLSGVPSKRTTPYPKQPEVDPSFAIPEKFDAREQWPDCLSVKEIRDQGACGKLLCSLLILQTPDAKRHFTLRLVLGVRSGRGHQRPYMHRIAGQTTGRDLRREPTGLRHSISFGRCIRRKDPNFFSHFP</sequence>
<dbReference type="Gene3D" id="3.90.70.10">
    <property type="entry name" value="Cysteine proteinases"/>
    <property type="match status" value="1"/>
</dbReference>
<evidence type="ECO:0000256" key="5">
    <source>
        <dbReference type="ARBA" id="ARBA00023157"/>
    </source>
</evidence>
<evidence type="ECO:0000256" key="3">
    <source>
        <dbReference type="ARBA" id="ARBA00022801"/>
    </source>
</evidence>
<protein>
    <recommendedName>
        <fullName evidence="6">Peptidase C1A propeptide domain-containing protein</fullName>
    </recommendedName>
</protein>
<keyword evidence="3" id="KW-0378">Hydrolase</keyword>
<dbReference type="EMBL" id="OC859312">
    <property type="protein sequence ID" value="CAD7627443.1"/>
    <property type="molecule type" value="Genomic_DNA"/>
</dbReference>
<reference evidence="7" key="1">
    <citation type="submission" date="2020-11" db="EMBL/GenBank/DDBJ databases">
        <authorList>
            <person name="Tran Van P."/>
        </authorList>
    </citation>
    <scope>NUCLEOTIDE SEQUENCE</scope>
</reference>
<accession>A0A7R9Q0E4</accession>
<feature type="domain" description="Peptidase C1A propeptide" evidence="6">
    <location>
        <begin position="24"/>
        <end position="59"/>
    </location>
</feature>
<organism evidence="7">
    <name type="scientific">Medioppia subpectinata</name>
    <dbReference type="NCBI Taxonomy" id="1979941"/>
    <lineage>
        <taxon>Eukaryota</taxon>
        <taxon>Metazoa</taxon>
        <taxon>Ecdysozoa</taxon>
        <taxon>Arthropoda</taxon>
        <taxon>Chelicerata</taxon>
        <taxon>Arachnida</taxon>
        <taxon>Acari</taxon>
        <taxon>Acariformes</taxon>
        <taxon>Sarcoptiformes</taxon>
        <taxon>Oribatida</taxon>
        <taxon>Brachypylina</taxon>
        <taxon>Oppioidea</taxon>
        <taxon>Oppiidae</taxon>
        <taxon>Medioppia</taxon>
    </lineage>
</organism>
<keyword evidence="1" id="KW-0645">Protease</keyword>
<dbReference type="AlphaFoldDB" id="A0A7R9Q0E4"/>